<evidence type="ECO:0000313" key="2">
    <source>
        <dbReference type="EMBL" id="RMJ10895.1"/>
    </source>
</evidence>
<feature type="region of interest" description="Disordered" evidence="1">
    <location>
        <begin position="50"/>
        <end position="84"/>
    </location>
</feature>
<feature type="compositionally biased region" description="Low complexity" evidence="1">
    <location>
        <begin position="1"/>
        <end position="17"/>
    </location>
</feature>
<name>A0A3M2S0Z3_9HYPO</name>
<evidence type="ECO:0000256" key="1">
    <source>
        <dbReference type="SAM" id="MobiDB-lite"/>
    </source>
</evidence>
<reference evidence="2 3" key="1">
    <citation type="submission" date="2017-06" db="EMBL/GenBank/DDBJ databases">
        <title>Comparative genomic analysis of Ambrosia Fusariam Clade fungi.</title>
        <authorList>
            <person name="Stajich J.E."/>
            <person name="Carrillo J."/>
            <person name="Kijimoto T."/>
            <person name="Eskalen A."/>
            <person name="O'Donnell K."/>
            <person name="Kasson M."/>
        </authorList>
    </citation>
    <scope>NUCLEOTIDE SEQUENCE [LARGE SCALE GENOMIC DNA]</scope>
    <source>
        <strain evidence="2">UCR3666</strain>
    </source>
</reference>
<gene>
    <name evidence="2" type="ORF">CDV36_009472</name>
</gene>
<evidence type="ECO:0000313" key="3">
    <source>
        <dbReference type="Proteomes" id="UP000277212"/>
    </source>
</evidence>
<dbReference type="EMBL" id="NKUJ01000186">
    <property type="protein sequence ID" value="RMJ10895.1"/>
    <property type="molecule type" value="Genomic_DNA"/>
</dbReference>
<feature type="region of interest" description="Disordered" evidence="1">
    <location>
        <begin position="1"/>
        <end position="26"/>
    </location>
</feature>
<keyword evidence="3" id="KW-1185">Reference proteome</keyword>
<sequence>MTTPSSSSGYTPSGYTPQMTPGGTFKNGTEIYNDYFGYKNSQAVAKQAQVDYDTEATSRDRTGAGANAAGEVPTPPRNKPKDRGVFKDKVYYKDDHDALGILAGDAGNKTEAHATDRDNFNVKYEQVWVNKGGNSLERHQTEATIQHNTAKNWFKKETVHNKYK</sequence>
<dbReference type="Proteomes" id="UP000277212">
    <property type="component" value="Unassembled WGS sequence"/>
</dbReference>
<organism evidence="2 3">
    <name type="scientific">Fusarium kuroshium</name>
    <dbReference type="NCBI Taxonomy" id="2010991"/>
    <lineage>
        <taxon>Eukaryota</taxon>
        <taxon>Fungi</taxon>
        <taxon>Dikarya</taxon>
        <taxon>Ascomycota</taxon>
        <taxon>Pezizomycotina</taxon>
        <taxon>Sordariomycetes</taxon>
        <taxon>Hypocreomycetidae</taxon>
        <taxon>Hypocreales</taxon>
        <taxon>Nectriaceae</taxon>
        <taxon>Fusarium</taxon>
        <taxon>Fusarium solani species complex</taxon>
    </lineage>
</organism>
<comment type="caution">
    <text evidence="2">The sequence shown here is derived from an EMBL/GenBank/DDBJ whole genome shotgun (WGS) entry which is preliminary data.</text>
</comment>
<proteinExistence type="predicted"/>
<dbReference type="AlphaFoldDB" id="A0A3M2S0Z3"/>
<accession>A0A3M2S0Z3</accession>
<protein>
    <submittedName>
        <fullName evidence="2">Uncharacterized protein</fullName>
    </submittedName>
</protein>
<dbReference type="OrthoDB" id="10423393at2759"/>